<reference evidence="3" key="1">
    <citation type="submission" date="2023-02" db="EMBL/GenBank/DDBJ databases">
        <title>Genome of toxic invasive species Heracleum sosnowskyi carries increased number of genes despite the absence of recent whole-genome duplications.</title>
        <authorList>
            <person name="Schelkunov M."/>
            <person name="Shtratnikova V."/>
            <person name="Makarenko M."/>
            <person name="Klepikova A."/>
            <person name="Omelchenko D."/>
            <person name="Novikova G."/>
            <person name="Obukhova E."/>
            <person name="Bogdanov V."/>
            <person name="Penin A."/>
            <person name="Logacheva M."/>
        </authorList>
    </citation>
    <scope>NUCLEOTIDE SEQUENCE</scope>
    <source>
        <strain evidence="3">Hsosn_3</strain>
        <tissue evidence="3">Leaf</tissue>
    </source>
</reference>
<dbReference type="InterPro" id="IPR011051">
    <property type="entry name" value="RmlC_Cupin_sf"/>
</dbReference>
<sequence length="992" mass="115446">MVPRMVISEANVNLYRARAGVAHRVGTGNSISILEDPWLPSREDPYIHTDHAALVGNTVDSLMRMDITGWDVELINDIFSSRDANLILSIPLQGLQEDSWYWRGEKMGSYSVKSAYATLRAQKEIQHSSDSSGFWRKLWNLKVPPKTKHFLWRAASGTLPTKDLLLSRRINVCGFCPVCNEVNESVIHVLTRCSFAILCWDQLDWLRDGQEYSNFAEWLNEVFQKCTAEEVRIVICIASVTAKAKFSIDAEHKKLELLAKKNEWRSVVSTEYGKISEVEIGDGSNGTYYLQFIEMDPNALFLPVVLHADMIFYVHSGSGRVTWFDGDGETNGNKHKSPGRIRIRRGDVYRLKPGTIFYMQSSLDDERRKLRIYAIFPNSVGDLREPVVGPYSGIRDLVLGFDKKVLQAAFQMPEEAVEEITSAKKPPQIVHAAQNSSSRTFWELEAQFIEVFLGRNMYNLIEVNKKKKSTDVYNFFGGDRDVDNCNGWSTAVSSKQSQSLQGSNIGLFMVNLTKGAMMGPHWNPTATEIAIVLEGQGMVNVVCLGAGRKECNNTRFMVKEGDAFVVPRYHPMAQMAFNNGTFVFVGFTTKDENNHPQFLAGKRSVLQTIQKQVLAVAFNVSNSTVSRLVDPQNVSTILECVSCAEEEEKIMEEEIKKAREKEEARAREEERKKQEEEEAKKREEEKSRREEEEKERKEEEEARKREEEKRRQEEEARKREEEKRKREEEEKRKREEEEMERRRQEEAAREAEEARKRQEEGKRKREEEEAKKREEEEAMKRKKEEEERKREEARRREEEAEARKKEEAEARKREEEERERKREEAAAKRAEEAKKREEEEEEAKRKEEEARKREKEKAKKEEDRRKEEEQVQQEETRRQQEAAKEAEAARKAKEDEQARQRKEQEEAGKRETEKTRQEEDRRQGEEQAQQEEQKRQQDAGRRAKEEEAKQREEEAGSTEKKKPEEGEQEQKQEDIEYRPGGPGGEGRVFTKI</sequence>
<comment type="caution">
    <text evidence="3">The sequence shown here is derived from an EMBL/GenBank/DDBJ whole genome shotgun (WGS) entry which is preliminary data.</text>
</comment>
<dbReference type="InterPro" id="IPR026960">
    <property type="entry name" value="RVT-Znf"/>
</dbReference>
<dbReference type="EMBL" id="JAUIZM010000010">
    <property type="protein sequence ID" value="KAK1359970.1"/>
    <property type="molecule type" value="Genomic_DNA"/>
</dbReference>
<reference evidence="3" key="2">
    <citation type="submission" date="2023-05" db="EMBL/GenBank/DDBJ databases">
        <authorList>
            <person name="Schelkunov M.I."/>
        </authorList>
    </citation>
    <scope>NUCLEOTIDE SEQUENCE</scope>
    <source>
        <strain evidence="3">Hsosn_3</strain>
        <tissue evidence="3">Leaf</tissue>
    </source>
</reference>
<dbReference type="PANTHER" id="PTHR31189:SF7">
    <property type="entry name" value="OS03G0197300 PROTEIN"/>
    <property type="match status" value="1"/>
</dbReference>
<accession>A0AAD8M2V8</accession>
<dbReference type="Pfam" id="PF00190">
    <property type="entry name" value="Cupin_1"/>
    <property type="match status" value="1"/>
</dbReference>
<feature type="domain" description="Cupin type-1" evidence="2">
    <location>
        <begin position="473"/>
        <end position="626"/>
    </location>
</feature>
<dbReference type="SUPFAM" id="SSF51182">
    <property type="entry name" value="RmlC-like cupins"/>
    <property type="match status" value="1"/>
</dbReference>
<dbReference type="InterPro" id="IPR006045">
    <property type="entry name" value="Cupin_1"/>
</dbReference>
<dbReference type="SMART" id="SM00835">
    <property type="entry name" value="Cupin_1"/>
    <property type="match status" value="2"/>
</dbReference>
<feature type="compositionally biased region" description="Basic and acidic residues" evidence="1">
    <location>
        <begin position="667"/>
        <end position="977"/>
    </location>
</feature>
<dbReference type="Pfam" id="PF13966">
    <property type="entry name" value="zf-RVT"/>
    <property type="match status" value="1"/>
</dbReference>
<feature type="domain" description="Cupin type-1" evidence="2">
    <location>
        <begin position="255"/>
        <end position="418"/>
    </location>
</feature>
<dbReference type="PANTHER" id="PTHR31189">
    <property type="entry name" value="OS03G0336100 PROTEIN-RELATED"/>
    <property type="match status" value="1"/>
</dbReference>
<dbReference type="CDD" id="cd02244">
    <property type="entry name" value="cupin_7S_vicilin-like_N"/>
    <property type="match status" value="1"/>
</dbReference>
<proteinExistence type="predicted"/>
<name>A0AAD8M2V8_9APIA</name>
<feature type="region of interest" description="Disordered" evidence="1">
    <location>
        <begin position="667"/>
        <end position="992"/>
    </location>
</feature>
<gene>
    <name evidence="3" type="ORF">POM88_044444</name>
</gene>
<evidence type="ECO:0000256" key="1">
    <source>
        <dbReference type="SAM" id="MobiDB-lite"/>
    </source>
</evidence>
<evidence type="ECO:0000313" key="3">
    <source>
        <dbReference type="EMBL" id="KAK1359970.1"/>
    </source>
</evidence>
<dbReference type="InterPro" id="IPR014710">
    <property type="entry name" value="RmlC-like_jellyroll"/>
</dbReference>
<organism evidence="3 4">
    <name type="scientific">Heracleum sosnowskyi</name>
    <dbReference type="NCBI Taxonomy" id="360622"/>
    <lineage>
        <taxon>Eukaryota</taxon>
        <taxon>Viridiplantae</taxon>
        <taxon>Streptophyta</taxon>
        <taxon>Embryophyta</taxon>
        <taxon>Tracheophyta</taxon>
        <taxon>Spermatophyta</taxon>
        <taxon>Magnoliopsida</taxon>
        <taxon>eudicotyledons</taxon>
        <taxon>Gunneridae</taxon>
        <taxon>Pentapetalae</taxon>
        <taxon>asterids</taxon>
        <taxon>campanulids</taxon>
        <taxon>Apiales</taxon>
        <taxon>Apiaceae</taxon>
        <taxon>Apioideae</taxon>
        <taxon>apioid superclade</taxon>
        <taxon>Tordylieae</taxon>
        <taxon>Tordyliinae</taxon>
        <taxon>Heracleum</taxon>
    </lineage>
</organism>
<evidence type="ECO:0000313" key="4">
    <source>
        <dbReference type="Proteomes" id="UP001237642"/>
    </source>
</evidence>
<dbReference type="InterPro" id="IPR050253">
    <property type="entry name" value="Seed_Storage-Functional"/>
</dbReference>
<keyword evidence="4" id="KW-1185">Reference proteome</keyword>
<dbReference type="AlphaFoldDB" id="A0AAD8M2V8"/>
<dbReference type="Gene3D" id="2.60.120.10">
    <property type="entry name" value="Jelly Rolls"/>
    <property type="match status" value="2"/>
</dbReference>
<dbReference type="CDD" id="cd02245">
    <property type="entry name" value="cupin_7S_vicilin-like_C"/>
    <property type="match status" value="1"/>
</dbReference>
<evidence type="ECO:0000259" key="2">
    <source>
        <dbReference type="SMART" id="SM00835"/>
    </source>
</evidence>
<protein>
    <submittedName>
        <fullName evidence="3">Globulin-1 allele</fullName>
    </submittedName>
</protein>
<dbReference type="Proteomes" id="UP001237642">
    <property type="component" value="Unassembled WGS sequence"/>
</dbReference>